<dbReference type="PROSITE" id="PS50937">
    <property type="entry name" value="HTH_MERR_2"/>
    <property type="match status" value="2"/>
</dbReference>
<name>A0ABZ2A0Q7_STRNV</name>
<dbReference type="PANTHER" id="PTHR30204:SF93">
    <property type="entry name" value="HTH MERR-TYPE DOMAIN-CONTAINING PROTEIN"/>
    <property type="match status" value="1"/>
</dbReference>
<feature type="region of interest" description="Disordered" evidence="2">
    <location>
        <begin position="223"/>
        <end position="246"/>
    </location>
</feature>
<dbReference type="Gene3D" id="1.10.1660.10">
    <property type="match status" value="2"/>
</dbReference>
<evidence type="ECO:0000256" key="1">
    <source>
        <dbReference type="ARBA" id="ARBA00023125"/>
    </source>
</evidence>
<dbReference type="InterPro" id="IPR009061">
    <property type="entry name" value="DNA-bd_dom_put_sf"/>
</dbReference>
<dbReference type="SUPFAM" id="SSF46955">
    <property type="entry name" value="Putative DNA-binding domain"/>
    <property type="match status" value="2"/>
</dbReference>
<evidence type="ECO:0000313" key="5">
    <source>
        <dbReference type="Proteomes" id="UP001432209"/>
    </source>
</evidence>
<protein>
    <submittedName>
        <fullName evidence="4">MerR family DNA-binding transcriptional regulator</fullName>
    </submittedName>
</protein>
<dbReference type="GO" id="GO:0003677">
    <property type="term" value="F:DNA binding"/>
    <property type="evidence" value="ECO:0007669"/>
    <property type="project" value="UniProtKB-KW"/>
</dbReference>
<dbReference type="PANTHER" id="PTHR30204">
    <property type="entry name" value="REDOX-CYCLING DRUG-SENSING TRANSCRIPTIONAL ACTIVATOR SOXR"/>
    <property type="match status" value="1"/>
</dbReference>
<sequence>MRPVDLARPHGLSGQAVRNYEAAGILPAAERTDSGYRRYTSVHVAALRTFLALVPAHGHAAARSVMTLLNTGRTEEALTVIDHGHAELLADRQTLDAVERALTELTHAPEERPSQRDNTIGALAHRLGLRPATLRRWERAGLLHPRRDPATGYRTYAPGDVRDATIVHQLRRGGYVLAQIAPLLGELRDVTSPASAASAIAERRHRLHTRALAMLRASAETGEYLHERDRSRTTTDATTDADAPMA</sequence>
<dbReference type="Pfam" id="PF00376">
    <property type="entry name" value="MerR"/>
    <property type="match status" value="1"/>
</dbReference>
<keyword evidence="5" id="KW-1185">Reference proteome</keyword>
<dbReference type="Proteomes" id="UP001432209">
    <property type="component" value="Chromosome"/>
</dbReference>
<evidence type="ECO:0000313" key="4">
    <source>
        <dbReference type="EMBL" id="WUX50928.1"/>
    </source>
</evidence>
<dbReference type="SMART" id="SM00422">
    <property type="entry name" value="HTH_MERR"/>
    <property type="match status" value="2"/>
</dbReference>
<evidence type="ECO:0000256" key="2">
    <source>
        <dbReference type="SAM" id="MobiDB-lite"/>
    </source>
</evidence>
<dbReference type="InterPro" id="IPR047057">
    <property type="entry name" value="MerR_fam"/>
</dbReference>
<feature type="domain" description="HTH merR-type" evidence="3">
    <location>
        <begin position="119"/>
        <end position="186"/>
    </location>
</feature>
<proteinExistence type="predicted"/>
<keyword evidence="1 4" id="KW-0238">DNA-binding</keyword>
<feature type="compositionally biased region" description="Low complexity" evidence="2">
    <location>
        <begin position="234"/>
        <end position="246"/>
    </location>
</feature>
<dbReference type="EMBL" id="CP109495">
    <property type="protein sequence ID" value="WUX50928.1"/>
    <property type="molecule type" value="Genomic_DNA"/>
</dbReference>
<organism evidence="4 5">
    <name type="scientific">Streptomyces niveus</name>
    <name type="common">Streptomyces spheroides</name>
    <dbReference type="NCBI Taxonomy" id="193462"/>
    <lineage>
        <taxon>Bacteria</taxon>
        <taxon>Bacillati</taxon>
        <taxon>Actinomycetota</taxon>
        <taxon>Actinomycetes</taxon>
        <taxon>Kitasatosporales</taxon>
        <taxon>Streptomycetaceae</taxon>
        <taxon>Streptomyces</taxon>
    </lineage>
</organism>
<accession>A0ABZ2A0Q7</accession>
<dbReference type="RefSeq" id="WP_329074579.1">
    <property type="nucleotide sequence ID" value="NZ_CP108849.2"/>
</dbReference>
<feature type="domain" description="HTH merR-type" evidence="3">
    <location>
        <begin position="1"/>
        <end position="48"/>
    </location>
</feature>
<dbReference type="InterPro" id="IPR000551">
    <property type="entry name" value="MerR-type_HTH_dom"/>
</dbReference>
<reference evidence="4" key="1">
    <citation type="submission" date="2022-10" db="EMBL/GenBank/DDBJ databases">
        <title>The complete genomes of actinobacterial strains from the NBC collection.</title>
        <authorList>
            <person name="Joergensen T.S."/>
            <person name="Alvarez Arevalo M."/>
            <person name="Sterndorff E.B."/>
            <person name="Faurdal D."/>
            <person name="Vuksanovic O."/>
            <person name="Mourched A.-S."/>
            <person name="Charusanti P."/>
            <person name="Shaw S."/>
            <person name="Blin K."/>
            <person name="Weber T."/>
        </authorList>
    </citation>
    <scope>NUCLEOTIDE SEQUENCE</scope>
    <source>
        <strain evidence="4">NBC_01432</strain>
    </source>
</reference>
<evidence type="ECO:0000259" key="3">
    <source>
        <dbReference type="PROSITE" id="PS50937"/>
    </source>
</evidence>
<gene>
    <name evidence="4" type="ORF">OG442_04875</name>
</gene>
<dbReference type="Pfam" id="PF13411">
    <property type="entry name" value="MerR_1"/>
    <property type="match status" value="1"/>
</dbReference>
<feature type="compositionally biased region" description="Basic and acidic residues" evidence="2">
    <location>
        <begin position="223"/>
        <end position="233"/>
    </location>
</feature>